<accession>A0A7M7J5B5</accession>
<dbReference type="RefSeq" id="XP_016842212.2">
    <property type="nucleotide sequence ID" value="XM_016986723.2"/>
</dbReference>
<dbReference type="InParanoid" id="A0A7M7J5B5"/>
<dbReference type="OrthoDB" id="5985073at2759"/>
<dbReference type="SMR" id="A0A7M7J5B5"/>
<proteinExistence type="predicted"/>
<reference evidence="4" key="1">
    <citation type="submission" date="2021-01" db="UniProtKB">
        <authorList>
            <consortium name="EnsemblMetazoa"/>
        </authorList>
    </citation>
    <scope>IDENTIFICATION</scope>
</reference>
<dbReference type="PANTHER" id="PTHR22595:SF79">
    <property type="entry name" value="CHITINASE 12"/>
    <property type="match status" value="1"/>
</dbReference>
<keyword evidence="1" id="KW-0611">Plant defense</keyword>
<dbReference type="EnsemblMetazoa" id="XM_016986723">
    <property type="protein sequence ID" value="XP_016842212"/>
    <property type="gene ID" value="LOC107981302"/>
</dbReference>
<keyword evidence="5" id="KW-1185">Reference proteome</keyword>
<dbReference type="AlphaFoldDB" id="A0A7M7J5B5"/>
<evidence type="ECO:0000256" key="1">
    <source>
        <dbReference type="ARBA" id="ARBA00022821"/>
    </source>
</evidence>
<dbReference type="Gene3D" id="1.10.530.10">
    <property type="match status" value="1"/>
</dbReference>
<dbReference type="PANTHER" id="PTHR22595">
    <property type="entry name" value="CHITINASE-RELATED"/>
    <property type="match status" value="1"/>
</dbReference>
<feature type="domain" description="Glycoside hydrolase family 19 catalytic" evidence="3">
    <location>
        <begin position="23"/>
        <end position="80"/>
    </location>
</feature>
<evidence type="ECO:0000259" key="3">
    <source>
        <dbReference type="Pfam" id="PF00182"/>
    </source>
</evidence>
<sequence length="136" mass="15419">MSKVCLEGNHCLGLYDDGNGLPNRTYYGRGFIQLTWAANYKVASECLGLGDKLLKDPDLVATDIKINMLVSVWYWKARVQPLIKGKEDSFGLTTKGINPEECVRVNRLAKRRYRIYLKVADALKIENKAKENGCYN</sequence>
<protein>
    <recommendedName>
        <fullName evidence="3">Glycoside hydrolase family 19 catalytic domain-containing protein</fullName>
    </recommendedName>
</protein>
<dbReference type="GO" id="GO:0004568">
    <property type="term" value="F:chitinase activity"/>
    <property type="evidence" value="ECO:0007669"/>
    <property type="project" value="InterPro"/>
</dbReference>
<dbReference type="GeneID" id="107981302"/>
<dbReference type="KEGG" id="nvi:107981302"/>
<dbReference type="Pfam" id="PF00182">
    <property type="entry name" value="Glyco_hydro_19"/>
    <property type="match status" value="1"/>
</dbReference>
<dbReference type="GO" id="GO:0006032">
    <property type="term" value="P:chitin catabolic process"/>
    <property type="evidence" value="ECO:0007669"/>
    <property type="project" value="InterPro"/>
</dbReference>
<evidence type="ECO:0000313" key="5">
    <source>
        <dbReference type="Proteomes" id="UP000002358"/>
    </source>
</evidence>
<keyword evidence="2" id="KW-1015">Disulfide bond</keyword>
<dbReference type="GO" id="GO:0006952">
    <property type="term" value="P:defense response"/>
    <property type="evidence" value="ECO:0007669"/>
    <property type="project" value="UniProtKB-KW"/>
</dbReference>
<dbReference type="InterPro" id="IPR000726">
    <property type="entry name" value="Glyco_hydro_19_cat"/>
</dbReference>
<dbReference type="Proteomes" id="UP000002358">
    <property type="component" value="Unassembled WGS sequence"/>
</dbReference>
<dbReference type="GO" id="GO:0016998">
    <property type="term" value="P:cell wall macromolecule catabolic process"/>
    <property type="evidence" value="ECO:0007669"/>
    <property type="project" value="InterPro"/>
</dbReference>
<dbReference type="SUPFAM" id="SSF53955">
    <property type="entry name" value="Lysozyme-like"/>
    <property type="match status" value="1"/>
</dbReference>
<organism evidence="4 5">
    <name type="scientific">Nasonia vitripennis</name>
    <name type="common">Parasitic wasp</name>
    <dbReference type="NCBI Taxonomy" id="7425"/>
    <lineage>
        <taxon>Eukaryota</taxon>
        <taxon>Metazoa</taxon>
        <taxon>Ecdysozoa</taxon>
        <taxon>Arthropoda</taxon>
        <taxon>Hexapoda</taxon>
        <taxon>Insecta</taxon>
        <taxon>Pterygota</taxon>
        <taxon>Neoptera</taxon>
        <taxon>Endopterygota</taxon>
        <taxon>Hymenoptera</taxon>
        <taxon>Apocrita</taxon>
        <taxon>Proctotrupomorpha</taxon>
        <taxon>Chalcidoidea</taxon>
        <taxon>Pteromalidae</taxon>
        <taxon>Pteromalinae</taxon>
        <taxon>Nasonia</taxon>
    </lineage>
</organism>
<dbReference type="CDD" id="cd00325">
    <property type="entry name" value="chitinase_GH19"/>
    <property type="match status" value="1"/>
</dbReference>
<name>A0A7M7J5B5_NASVI</name>
<evidence type="ECO:0000313" key="4">
    <source>
        <dbReference type="EnsemblMetazoa" id="XP_016842212"/>
    </source>
</evidence>
<dbReference type="InterPro" id="IPR023346">
    <property type="entry name" value="Lysozyme-like_dom_sf"/>
</dbReference>
<evidence type="ECO:0000256" key="2">
    <source>
        <dbReference type="ARBA" id="ARBA00023157"/>
    </source>
</evidence>